<sequence length="186" mass="21730">MSKASARRVKKDLEKWRIKQEDNFDKRLTKVCKLSSEVLQRKINGRIDKPTPFTKNAVGFRYTRSQGQTENRIFIKDIQEKYLTPYFEGGDVTKMQPVAENRKNAYGNIRQLKSKKYVKIKHKNGTEILVDPTKKNGKVKKSGKGKTIGRRLVATLETNKRNAVLDSWIQNEQEIVRMVRNRMKFV</sequence>
<evidence type="ECO:0000313" key="2">
    <source>
        <dbReference type="EMBL" id="EBS8636247.1"/>
    </source>
</evidence>
<evidence type="ECO:0000313" key="1">
    <source>
        <dbReference type="EMBL" id="EAN6191903.1"/>
    </source>
</evidence>
<proteinExistence type="predicted"/>
<name>A0A5Z4TT20_SALER</name>
<dbReference type="EMBL" id="AAGWWG010000009">
    <property type="protein sequence ID" value="EBS8636247.1"/>
    <property type="molecule type" value="Genomic_DNA"/>
</dbReference>
<gene>
    <name evidence="2" type="ORF">CFJ71_16280</name>
    <name evidence="1" type="ORF">EJS11_10785</name>
</gene>
<dbReference type="RefSeq" id="WP_079901286.1">
    <property type="nucleotide sequence ID" value="NZ_MYLZ01000014.1"/>
</dbReference>
<comment type="caution">
    <text evidence="1">The sequence shown here is derived from an EMBL/GenBank/DDBJ whole genome shotgun (WGS) entry which is preliminary data.</text>
</comment>
<organism evidence="1">
    <name type="scientific">Salmonella enterica</name>
    <name type="common">Salmonella choleraesuis</name>
    <dbReference type="NCBI Taxonomy" id="28901"/>
    <lineage>
        <taxon>Bacteria</taxon>
        <taxon>Pseudomonadati</taxon>
        <taxon>Pseudomonadota</taxon>
        <taxon>Gammaproteobacteria</taxon>
        <taxon>Enterobacterales</taxon>
        <taxon>Enterobacteriaceae</taxon>
        <taxon>Salmonella</taxon>
    </lineage>
</organism>
<dbReference type="AlphaFoldDB" id="A0A5Z4TT20"/>
<reference evidence="1" key="1">
    <citation type="submission" date="2018-12" db="EMBL/GenBank/DDBJ databases">
        <authorList>
            <consortium name="PulseNet: The National Subtyping Network for Foodborne Disease Surveillance"/>
            <person name="Tarr C.L."/>
            <person name="Trees E."/>
            <person name="Katz L.S."/>
            <person name="Carleton-Romer H.A."/>
            <person name="Stroika S."/>
            <person name="Kucerova Z."/>
            <person name="Roache K.F."/>
            <person name="Sabol A.L."/>
            <person name="Besser J."/>
            <person name="Gerner-Smidt P."/>
        </authorList>
    </citation>
    <scope>NUCLEOTIDE SEQUENCE</scope>
    <source>
        <strain evidence="2">PNUSAS016908</strain>
        <strain evidence="1">PNUSAS060203</strain>
    </source>
</reference>
<dbReference type="EMBL" id="AACYSG010000008">
    <property type="protein sequence ID" value="EAN6191903.1"/>
    <property type="molecule type" value="Genomic_DNA"/>
</dbReference>
<protein>
    <submittedName>
        <fullName evidence="1">Uncharacterized protein</fullName>
    </submittedName>
</protein>
<accession>A0A5Z4TT20</accession>